<dbReference type="AlphaFoldDB" id="A0A1Q9R6E9"/>
<dbReference type="Proteomes" id="UP000186736">
    <property type="component" value="Unassembled WGS sequence"/>
</dbReference>
<protein>
    <submittedName>
        <fullName evidence="1">Uncharacterized protein</fullName>
    </submittedName>
</protein>
<evidence type="ECO:0000313" key="2">
    <source>
        <dbReference type="Proteomes" id="UP000186736"/>
    </source>
</evidence>
<name>A0A1Q9R6E9_PSEPU</name>
<proteinExistence type="predicted"/>
<dbReference type="EMBL" id="MKZO01000017">
    <property type="protein sequence ID" value="OLS62915.1"/>
    <property type="molecule type" value="Genomic_DNA"/>
</dbReference>
<dbReference type="RefSeq" id="WP_075803200.1">
    <property type="nucleotide sequence ID" value="NZ_MKZO01000017.1"/>
</dbReference>
<comment type="caution">
    <text evidence="1">The sequence shown here is derived from an EMBL/GenBank/DDBJ whole genome shotgun (WGS) entry which is preliminary data.</text>
</comment>
<accession>A0A1Q9R6E9</accession>
<gene>
    <name evidence="1" type="ORF">PSEMO_22690</name>
</gene>
<evidence type="ECO:0000313" key="1">
    <source>
        <dbReference type="EMBL" id="OLS62915.1"/>
    </source>
</evidence>
<organism evidence="1 2">
    <name type="scientific">Pseudomonas putida</name>
    <name type="common">Arthrobacter siderocapsulatus</name>
    <dbReference type="NCBI Taxonomy" id="303"/>
    <lineage>
        <taxon>Bacteria</taxon>
        <taxon>Pseudomonadati</taxon>
        <taxon>Pseudomonadota</taxon>
        <taxon>Gammaproteobacteria</taxon>
        <taxon>Pseudomonadales</taxon>
        <taxon>Pseudomonadaceae</taxon>
        <taxon>Pseudomonas</taxon>
    </lineage>
</organism>
<reference evidence="1 2" key="1">
    <citation type="submission" date="2016-10" db="EMBL/GenBank/DDBJ databases">
        <title>Genome Sequence of Pseudomonas putida GM4FR.</title>
        <authorList>
            <person name="Poehlein A."/>
            <person name="Wemheuer F."/>
            <person name="Hollensteiner J."/>
            <person name="Wemheuer B."/>
        </authorList>
    </citation>
    <scope>NUCLEOTIDE SEQUENCE [LARGE SCALE GENOMIC DNA]</scope>
    <source>
        <strain evidence="1 2">GM4FR</strain>
    </source>
</reference>
<sequence>MPTEPLCLVFTPALVTLLQAAENRKGSPLTEPETVAIRDAATCIAVTFSTAYAMEQERGYQDIVAEDCWNEWQRVRLSN</sequence>
<dbReference type="OrthoDB" id="7066376at2"/>